<protein>
    <submittedName>
        <fullName evidence="2">Uncharacterized protein</fullName>
    </submittedName>
</protein>
<reference evidence="3" key="1">
    <citation type="submission" date="2016-09" db="EMBL/GenBank/DDBJ databases">
        <title>Acidihalobacter prosperus F5.</title>
        <authorList>
            <person name="Khaleque H.N."/>
            <person name="Ramsay J.P."/>
            <person name="Kaksonen A.H."/>
            <person name="Boxall N.J."/>
            <person name="Watkin E.L.J."/>
        </authorList>
    </citation>
    <scope>NUCLEOTIDE SEQUENCE [LARGE SCALE GENOMIC DNA]</scope>
    <source>
        <strain evidence="3">F5</strain>
    </source>
</reference>
<dbReference type="EMBL" id="CP017415">
    <property type="protein sequence ID" value="AOU98269.1"/>
    <property type="molecule type" value="Genomic_DNA"/>
</dbReference>
<keyword evidence="1" id="KW-1133">Transmembrane helix</keyword>
<keyword evidence="1" id="KW-0812">Transmembrane</keyword>
<accession>A0A1D8IPA5</accession>
<feature type="transmembrane region" description="Helical" evidence="1">
    <location>
        <begin position="26"/>
        <end position="45"/>
    </location>
</feature>
<keyword evidence="1" id="KW-0472">Membrane</keyword>
<dbReference type="AlphaFoldDB" id="A0A1D8IPA5"/>
<feature type="transmembrane region" description="Helical" evidence="1">
    <location>
        <begin position="51"/>
        <end position="71"/>
    </location>
</feature>
<sequence length="77" mass="8556">MEQTMHARQQPLSTNMNGTHAKARHAIAWVLVAATFSAVFVSMFMSGAVSFWLPTGTGIISGLLMMVLYFVEKHSRR</sequence>
<dbReference type="KEGG" id="aprs:BI364_10125"/>
<dbReference type="Proteomes" id="UP000095401">
    <property type="component" value="Chromosome"/>
</dbReference>
<evidence type="ECO:0000313" key="2">
    <source>
        <dbReference type="EMBL" id="AOU98269.1"/>
    </source>
</evidence>
<evidence type="ECO:0000313" key="3">
    <source>
        <dbReference type="Proteomes" id="UP000095401"/>
    </source>
</evidence>
<evidence type="ECO:0000256" key="1">
    <source>
        <dbReference type="SAM" id="Phobius"/>
    </source>
</evidence>
<gene>
    <name evidence="2" type="ORF">BI364_10125</name>
</gene>
<name>A0A1D8IPA5_9GAMM</name>
<keyword evidence="3" id="KW-1185">Reference proteome</keyword>
<organism evidence="2 3">
    <name type="scientific">Acidihalobacter yilgarnensis</name>
    <dbReference type="NCBI Taxonomy" id="2819280"/>
    <lineage>
        <taxon>Bacteria</taxon>
        <taxon>Pseudomonadati</taxon>
        <taxon>Pseudomonadota</taxon>
        <taxon>Gammaproteobacteria</taxon>
        <taxon>Chromatiales</taxon>
        <taxon>Ectothiorhodospiraceae</taxon>
        <taxon>Acidihalobacter</taxon>
    </lineage>
</organism>
<proteinExistence type="predicted"/>